<accession>A0A2P2QC62</accession>
<dbReference type="AlphaFoldDB" id="A0A2P2QC62"/>
<sequence length="16" mass="1898">MGLDLVKCKIEYPLYL</sequence>
<protein>
    <submittedName>
        <fullName evidence="1">Uncharacterized protein</fullName>
    </submittedName>
</protein>
<organism evidence="1">
    <name type="scientific">Rhizophora mucronata</name>
    <name type="common">Asiatic mangrove</name>
    <dbReference type="NCBI Taxonomy" id="61149"/>
    <lineage>
        <taxon>Eukaryota</taxon>
        <taxon>Viridiplantae</taxon>
        <taxon>Streptophyta</taxon>
        <taxon>Embryophyta</taxon>
        <taxon>Tracheophyta</taxon>
        <taxon>Spermatophyta</taxon>
        <taxon>Magnoliopsida</taxon>
        <taxon>eudicotyledons</taxon>
        <taxon>Gunneridae</taxon>
        <taxon>Pentapetalae</taxon>
        <taxon>rosids</taxon>
        <taxon>fabids</taxon>
        <taxon>Malpighiales</taxon>
        <taxon>Rhizophoraceae</taxon>
        <taxon>Rhizophora</taxon>
    </lineage>
</organism>
<evidence type="ECO:0000313" key="1">
    <source>
        <dbReference type="EMBL" id="MBX64588.1"/>
    </source>
</evidence>
<proteinExistence type="predicted"/>
<dbReference type="EMBL" id="GGEC01084104">
    <property type="protein sequence ID" value="MBX64588.1"/>
    <property type="molecule type" value="Transcribed_RNA"/>
</dbReference>
<reference evidence="1" key="1">
    <citation type="submission" date="2018-02" db="EMBL/GenBank/DDBJ databases">
        <title>Rhizophora mucronata_Transcriptome.</title>
        <authorList>
            <person name="Meera S.P."/>
            <person name="Sreeshan A."/>
            <person name="Augustine A."/>
        </authorList>
    </citation>
    <scope>NUCLEOTIDE SEQUENCE</scope>
    <source>
        <tissue evidence="1">Leaf</tissue>
    </source>
</reference>
<name>A0A2P2QC62_RHIMU</name>